<keyword evidence="5 8" id="KW-0812">Transmembrane</keyword>
<feature type="transmembrane region" description="Helical" evidence="8">
    <location>
        <begin position="303"/>
        <end position="323"/>
    </location>
</feature>
<evidence type="ECO:0000256" key="6">
    <source>
        <dbReference type="ARBA" id="ARBA00022989"/>
    </source>
</evidence>
<organism evidence="9 10">
    <name type="scientific">Deinococcus rubellus</name>
    <dbReference type="NCBI Taxonomy" id="1889240"/>
    <lineage>
        <taxon>Bacteria</taxon>
        <taxon>Thermotogati</taxon>
        <taxon>Deinococcota</taxon>
        <taxon>Deinococci</taxon>
        <taxon>Deinococcales</taxon>
        <taxon>Deinococcaceae</taxon>
        <taxon>Deinococcus</taxon>
    </lineage>
</organism>
<protein>
    <submittedName>
        <fullName evidence="9">Magnesium transporter CorA family protein</fullName>
    </submittedName>
</protein>
<comment type="subcellular location">
    <subcellularLocation>
        <location evidence="1">Cell membrane</location>
        <topology evidence="1">Multi-pass membrane protein</topology>
    </subcellularLocation>
</comment>
<dbReference type="SUPFAM" id="SSF144083">
    <property type="entry name" value="Magnesium transport protein CorA, transmembrane region"/>
    <property type="match status" value="1"/>
</dbReference>
<accession>A0ABY5YHF4</accession>
<evidence type="ECO:0000256" key="7">
    <source>
        <dbReference type="ARBA" id="ARBA00023136"/>
    </source>
</evidence>
<dbReference type="InterPro" id="IPR002523">
    <property type="entry name" value="MgTranspt_CorA/ZnTranspt_ZntB"/>
</dbReference>
<evidence type="ECO:0000256" key="1">
    <source>
        <dbReference type="ARBA" id="ARBA00004651"/>
    </source>
</evidence>
<dbReference type="EMBL" id="CP104213">
    <property type="protein sequence ID" value="UWX64518.1"/>
    <property type="molecule type" value="Genomic_DNA"/>
</dbReference>
<comment type="similarity">
    <text evidence="2">Belongs to the CorA metal ion transporter (MIT) (TC 1.A.35) family.</text>
</comment>
<dbReference type="Pfam" id="PF01544">
    <property type="entry name" value="CorA"/>
    <property type="match status" value="2"/>
</dbReference>
<evidence type="ECO:0000256" key="5">
    <source>
        <dbReference type="ARBA" id="ARBA00022692"/>
    </source>
</evidence>
<proteinExistence type="inferred from homology"/>
<reference evidence="9" key="1">
    <citation type="submission" date="2022-09" db="EMBL/GenBank/DDBJ databases">
        <title>genome sequence of Deinococcus rubellus.</title>
        <authorList>
            <person name="Srinivasan S."/>
        </authorList>
    </citation>
    <scope>NUCLEOTIDE SEQUENCE</scope>
    <source>
        <strain evidence="9">Ant6</strain>
    </source>
</reference>
<keyword evidence="6 8" id="KW-1133">Transmembrane helix</keyword>
<keyword evidence="3" id="KW-0813">Transport</keyword>
<dbReference type="CDD" id="cd12822">
    <property type="entry name" value="TmCorA-like"/>
    <property type="match status" value="1"/>
</dbReference>
<evidence type="ECO:0000313" key="9">
    <source>
        <dbReference type="EMBL" id="UWX64518.1"/>
    </source>
</evidence>
<dbReference type="RefSeq" id="WP_260560790.1">
    <property type="nucleotide sequence ID" value="NZ_BAABEC010000173.1"/>
</dbReference>
<keyword evidence="4" id="KW-1003">Cell membrane</keyword>
<feature type="transmembrane region" description="Helical" evidence="8">
    <location>
        <begin position="268"/>
        <end position="291"/>
    </location>
</feature>
<evidence type="ECO:0000256" key="2">
    <source>
        <dbReference type="ARBA" id="ARBA00009765"/>
    </source>
</evidence>
<evidence type="ECO:0000313" key="10">
    <source>
        <dbReference type="Proteomes" id="UP001060261"/>
    </source>
</evidence>
<name>A0ABY5YHF4_9DEIO</name>
<evidence type="ECO:0000256" key="4">
    <source>
        <dbReference type="ARBA" id="ARBA00022475"/>
    </source>
</evidence>
<dbReference type="SUPFAM" id="SSF143865">
    <property type="entry name" value="CorA soluble domain-like"/>
    <property type="match status" value="1"/>
</dbReference>
<dbReference type="Proteomes" id="UP001060261">
    <property type="component" value="Chromosome"/>
</dbReference>
<dbReference type="InterPro" id="IPR045863">
    <property type="entry name" value="CorA_TM1_TM2"/>
</dbReference>
<keyword evidence="7 8" id="KW-0472">Membrane</keyword>
<dbReference type="PANTHER" id="PTHR46494">
    <property type="entry name" value="CORA FAMILY METAL ION TRANSPORTER (EUROFUNG)"/>
    <property type="match status" value="1"/>
</dbReference>
<sequence length="329" mass="36923">MIRAKTLGGQEVDVFSLPAGTLPQGIWVDLQDAAPEELQKIQSLFPLHPLALEDAREEGHWSRFETYPAHDFLTYRTLARAQECDEFTERISIFVFPGSAALRETAPGHSPPAPGLPGSVLTFSRHATIYLEKVWSLAGRDSVNTPAEVAYELIDHGADTFATYASALEERIEALQEKVFQDERLNVTGAVFGFKHNLARVRHLASEAREAVLLLVRHGHAEGGDQIRYRDALSNLDRAVSRLDAQREALTNLLDTALGFQAQRMNEVIRTLTVVSTIFLPLTFLAGVWGMNFKLMPELEWHYGYVLAWGSFVLTGLLMAAYFKRRGWW</sequence>
<gene>
    <name evidence="9" type="ORF">N0D28_02290</name>
</gene>
<evidence type="ECO:0000256" key="3">
    <source>
        <dbReference type="ARBA" id="ARBA00022448"/>
    </source>
</evidence>
<dbReference type="Gene3D" id="3.30.460.20">
    <property type="entry name" value="CorA soluble domain-like"/>
    <property type="match status" value="1"/>
</dbReference>
<evidence type="ECO:0000256" key="8">
    <source>
        <dbReference type="SAM" id="Phobius"/>
    </source>
</evidence>
<dbReference type="InterPro" id="IPR045861">
    <property type="entry name" value="CorA_cytoplasmic_dom"/>
</dbReference>
<dbReference type="PANTHER" id="PTHR46494:SF1">
    <property type="entry name" value="CORA FAMILY METAL ION TRANSPORTER (EUROFUNG)"/>
    <property type="match status" value="1"/>
</dbReference>
<dbReference type="Gene3D" id="1.20.58.340">
    <property type="entry name" value="Magnesium transport protein CorA, transmembrane region"/>
    <property type="match status" value="2"/>
</dbReference>
<keyword evidence="10" id="KW-1185">Reference proteome</keyword>